<dbReference type="eggNOG" id="COG0760">
    <property type="taxonomic scope" value="Bacteria"/>
</dbReference>
<keyword evidence="9" id="KW-1185">Reference proteome</keyword>
<sequence>MMMQYLRNNVKGIMIGVVVVFIVSCFAGYGMYVRGRGSSGGDYPVAKLDGKKIMRSQVEMRLREVAEQFGDRVTSGDVPMIRRMILDDIVVGMELTKAAKAEGIKVAKEEVDQYLASMQAQFPTKEAYDEYLKRSGMTERELRRKVEENIAVGKLMEKVTASASVDAGEVRKFYDATKDAFFKRPEGYTVNVVAFRGKEAAQRGRTRLLKGEAWDSVMGAMSGDLGNFTPYDKPIFVSKKDLADDLKSVISLKVGSYSNLVKVGSDDYLMVLKRSNEKERVMAFDEVKEQIEGVLLDQKRGQMQRAYVADLLKKAPLEILDESIFKVASGDEGESSNKGN</sequence>
<dbReference type="Pfam" id="PF13624">
    <property type="entry name" value="SurA_N_3"/>
    <property type="match status" value="1"/>
</dbReference>
<keyword evidence="6" id="KW-0812">Transmembrane</keyword>
<comment type="catalytic activity">
    <reaction evidence="1">
        <text>[protein]-peptidylproline (omega=180) = [protein]-peptidylproline (omega=0)</text>
        <dbReference type="Rhea" id="RHEA:16237"/>
        <dbReference type="Rhea" id="RHEA-COMP:10747"/>
        <dbReference type="Rhea" id="RHEA-COMP:10748"/>
        <dbReference type="ChEBI" id="CHEBI:83833"/>
        <dbReference type="ChEBI" id="CHEBI:83834"/>
        <dbReference type="EC" id="5.2.1.8"/>
    </reaction>
</comment>
<dbReference type="PANTHER" id="PTHR47245">
    <property type="entry name" value="PEPTIDYLPROLYL ISOMERASE"/>
    <property type="match status" value="1"/>
</dbReference>
<protein>
    <recommendedName>
        <fullName evidence="2">peptidylprolyl isomerase</fullName>
        <ecNumber evidence="2">5.2.1.8</ecNumber>
    </recommendedName>
</protein>
<dbReference type="KEGG" id="tai:Taci_1078"/>
<dbReference type="Gene3D" id="1.10.4030.10">
    <property type="entry name" value="Porin chaperone SurA, peptide-binding domain"/>
    <property type="match status" value="1"/>
</dbReference>
<keyword evidence="6" id="KW-0472">Membrane</keyword>
<reference evidence="8 9" key="1">
    <citation type="journal article" date="2009" name="Stand. Genomic Sci.">
        <title>Complete genome sequence of Thermanaerovibrio acidaminovorans type strain (Su883).</title>
        <authorList>
            <person name="Chovatia M."/>
            <person name="Sikorski J."/>
            <person name="Schroder M."/>
            <person name="Lapidus A."/>
            <person name="Nolan M."/>
            <person name="Tice H."/>
            <person name="Glavina Del Rio T."/>
            <person name="Copeland A."/>
            <person name="Cheng J.F."/>
            <person name="Lucas S."/>
            <person name="Chen F."/>
            <person name="Bruce D."/>
            <person name="Goodwin L."/>
            <person name="Pitluck S."/>
            <person name="Ivanova N."/>
            <person name="Mavromatis K."/>
            <person name="Ovchinnikova G."/>
            <person name="Pati A."/>
            <person name="Chen A."/>
            <person name="Palaniappan K."/>
            <person name="Land M."/>
            <person name="Hauser L."/>
            <person name="Chang Y.J."/>
            <person name="Jeffries C.D."/>
            <person name="Chain P."/>
            <person name="Saunders E."/>
            <person name="Detter J.C."/>
            <person name="Brettin T."/>
            <person name="Rohde M."/>
            <person name="Goker M."/>
            <person name="Spring S."/>
            <person name="Bristow J."/>
            <person name="Markowitz V."/>
            <person name="Hugenholtz P."/>
            <person name="Kyrpides N.C."/>
            <person name="Klenk H.P."/>
            <person name="Eisen J.A."/>
        </authorList>
    </citation>
    <scope>NUCLEOTIDE SEQUENCE [LARGE SCALE GENOMIC DNA]</scope>
    <source>
        <strain evidence="9">ATCC 49978 / DSM 6589 / Su883</strain>
    </source>
</reference>
<feature type="domain" description="PpiC" evidence="7">
    <location>
        <begin position="165"/>
        <end position="289"/>
    </location>
</feature>
<keyword evidence="4" id="KW-0697">Rotamase</keyword>
<evidence type="ECO:0000256" key="5">
    <source>
        <dbReference type="ARBA" id="ARBA00023235"/>
    </source>
</evidence>
<dbReference type="InterPro" id="IPR050245">
    <property type="entry name" value="PrsA_foldase"/>
</dbReference>
<evidence type="ECO:0000256" key="2">
    <source>
        <dbReference type="ARBA" id="ARBA00013194"/>
    </source>
</evidence>
<dbReference type="GO" id="GO:0003755">
    <property type="term" value="F:peptidyl-prolyl cis-trans isomerase activity"/>
    <property type="evidence" value="ECO:0007669"/>
    <property type="project" value="UniProtKB-KW"/>
</dbReference>
<dbReference type="OrthoDB" id="2950at2"/>
<evidence type="ECO:0000256" key="4">
    <source>
        <dbReference type="ARBA" id="ARBA00023110"/>
    </source>
</evidence>
<dbReference type="STRING" id="525903.Taci_1078"/>
<proteinExistence type="predicted"/>
<keyword evidence="3" id="KW-0732">Signal</keyword>
<evidence type="ECO:0000256" key="6">
    <source>
        <dbReference type="SAM" id="Phobius"/>
    </source>
</evidence>
<feature type="transmembrane region" description="Helical" evidence="6">
    <location>
        <begin position="12"/>
        <end position="32"/>
    </location>
</feature>
<keyword evidence="6" id="KW-1133">Transmembrane helix</keyword>
<dbReference type="EC" id="5.2.1.8" evidence="2"/>
<dbReference type="Pfam" id="PF13145">
    <property type="entry name" value="Rotamase_2"/>
    <property type="match status" value="1"/>
</dbReference>
<dbReference type="EMBL" id="CP001818">
    <property type="protein sequence ID" value="ACZ19310.1"/>
    <property type="molecule type" value="Genomic_DNA"/>
</dbReference>
<name>D1B5L9_THEAS</name>
<dbReference type="EnsemblBacteria" id="ACZ19310">
    <property type="protein sequence ID" value="ACZ19310"/>
    <property type="gene ID" value="Taci_1078"/>
</dbReference>
<gene>
    <name evidence="8" type="ordered locus">Taci_1078</name>
</gene>
<evidence type="ECO:0000259" key="7">
    <source>
        <dbReference type="Pfam" id="PF13145"/>
    </source>
</evidence>
<dbReference type="InterPro" id="IPR046357">
    <property type="entry name" value="PPIase_dom_sf"/>
</dbReference>
<evidence type="ECO:0000256" key="3">
    <source>
        <dbReference type="ARBA" id="ARBA00022729"/>
    </source>
</evidence>
<dbReference type="AlphaFoldDB" id="D1B5L9"/>
<organism evidence="8 9">
    <name type="scientific">Thermanaerovibrio acidaminovorans (strain ATCC 49978 / DSM 6589 / Su883)</name>
    <name type="common">Selenomonas acidaminovorans</name>
    <dbReference type="NCBI Taxonomy" id="525903"/>
    <lineage>
        <taxon>Bacteria</taxon>
        <taxon>Thermotogati</taxon>
        <taxon>Synergistota</taxon>
        <taxon>Synergistia</taxon>
        <taxon>Synergistales</taxon>
        <taxon>Synergistaceae</taxon>
        <taxon>Thermanaerovibrio</taxon>
    </lineage>
</organism>
<dbReference type="InterPro" id="IPR000297">
    <property type="entry name" value="PPIase_PpiC"/>
</dbReference>
<accession>D1B5L9</accession>
<dbReference type="SUPFAM" id="SSF109998">
    <property type="entry name" value="Triger factor/SurA peptide-binding domain-like"/>
    <property type="match status" value="1"/>
</dbReference>
<dbReference type="PANTHER" id="PTHR47245:SF1">
    <property type="entry name" value="FOLDASE PROTEIN PRSA"/>
    <property type="match status" value="1"/>
</dbReference>
<dbReference type="Gene3D" id="3.10.50.40">
    <property type="match status" value="1"/>
</dbReference>
<dbReference type="HOGENOM" id="CLU_816194_0_0_0"/>
<dbReference type="InterPro" id="IPR027304">
    <property type="entry name" value="Trigger_fact/SurA_dom_sf"/>
</dbReference>
<evidence type="ECO:0000256" key="1">
    <source>
        <dbReference type="ARBA" id="ARBA00000971"/>
    </source>
</evidence>
<evidence type="ECO:0000313" key="9">
    <source>
        <dbReference type="Proteomes" id="UP000002030"/>
    </source>
</evidence>
<keyword evidence="5" id="KW-0413">Isomerase</keyword>
<dbReference type="Proteomes" id="UP000002030">
    <property type="component" value="Chromosome"/>
</dbReference>
<dbReference type="PROSITE" id="PS51257">
    <property type="entry name" value="PROKAR_LIPOPROTEIN"/>
    <property type="match status" value="1"/>
</dbReference>
<evidence type="ECO:0000313" key="8">
    <source>
        <dbReference type="EMBL" id="ACZ19310.1"/>
    </source>
</evidence>